<reference evidence="2 3" key="1">
    <citation type="submission" date="2024-08" db="EMBL/GenBank/DDBJ databases">
        <title>Heavy metals resistant antinobacteria isolated from wastewater.</title>
        <authorList>
            <person name="Roman Ponce B."/>
            <person name="Blanco Mercado M.A."/>
            <person name="Avila Aldana I.N."/>
            <person name="Morales Arrieta S."/>
        </authorList>
    </citation>
    <scope>NUCLEOTIDE SEQUENCE [LARGE SCALE GENOMIC DNA]</scope>
    <source>
        <strain evidence="3">sma-1</strain>
    </source>
</reference>
<proteinExistence type="predicted"/>
<dbReference type="PANTHER" id="PTHR43798:SF6">
    <property type="entry name" value="HYDROLASE, PUTATIVE (AFU_ORTHOLOGUE AFUA_4G13070)-RELATED"/>
    <property type="match status" value="1"/>
</dbReference>
<keyword evidence="3" id="KW-1185">Reference proteome</keyword>
<dbReference type="EMBL" id="JBHLHV010000001">
    <property type="protein sequence ID" value="MFB8892472.1"/>
    <property type="molecule type" value="Genomic_DNA"/>
</dbReference>
<keyword evidence="2" id="KW-0378">Hydrolase</keyword>
<evidence type="ECO:0000259" key="1">
    <source>
        <dbReference type="Pfam" id="PF12697"/>
    </source>
</evidence>
<comment type="caution">
    <text evidence="2">The sequence shown here is derived from an EMBL/GenBank/DDBJ whole genome shotgun (WGS) entry which is preliminary data.</text>
</comment>
<dbReference type="Gene3D" id="3.40.50.1820">
    <property type="entry name" value="alpha/beta hydrolase"/>
    <property type="match status" value="1"/>
</dbReference>
<accession>A0ABV5ER84</accession>
<dbReference type="InterPro" id="IPR029058">
    <property type="entry name" value="AB_hydrolase_fold"/>
</dbReference>
<name>A0ABV5ER84_9MICO</name>
<dbReference type="PANTHER" id="PTHR43798">
    <property type="entry name" value="MONOACYLGLYCEROL LIPASE"/>
    <property type="match status" value="1"/>
</dbReference>
<evidence type="ECO:0000313" key="3">
    <source>
        <dbReference type="Proteomes" id="UP001589643"/>
    </source>
</evidence>
<evidence type="ECO:0000313" key="2">
    <source>
        <dbReference type="EMBL" id="MFB8892472.1"/>
    </source>
</evidence>
<gene>
    <name evidence="2" type="ORF">AB7P39_06385</name>
</gene>
<organism evidence="2 3">
    <name type="scientific">Microbacterium plantarum</name>
    <dbReference type="NCBI Taxonomy" id="1816425"/>
    <lineage>
        <taxon>Bacteria</taxon>
        <taxon>Bacillati</taxon>
        <taxon>Actinomycetota</taxon>
        <taxon>Actinomycetes</taxon>
        <taxon>Micrococcales</taxon>
        <taxon>Microbacteriaceae</taxon>
        <taxon>Microbacterium</taxon>
    </lineage>
</organism>
<feature type="domain" description="AB hydrolase-1" evidence="1">
    <location>
        <begin position="13"/>
        <end position="246"/>
    </location>
</feature>
<dbReference type="Pfam" id="PF12697">
    <property type="entry name" value="Abhydrolase_6"/>
    <property type="match status" value="1"/>
</dbReference>
<dbReference type="InterPro" id="IPR050266">
    <property type="entry name" value="AB_hydrolase_sf"/>
</dbReference>
<dbReference type="InterPro" id="IPR000073">
    <property type="entry name" value="AB_hydrolase_1"/>
</dbReference>
<sequence>MIAAEHGSGVPLIAVHGFGVDHRILLPLEDWVADRPWRRIYLDLPWAEGATDQGVSTPREVADAVRDEVETIAAGGPFAIVGNSFGAMVARHVAHALRPQCRGLATLAGVFELDHDKRRLPPREIVMANESVLSRAGSFRDDFAEMAVLQTAEALTAFERFVLPGIRGADTEVLDRITSSYSAGYAPERTDLPFTAPSLHVFGRQDHVVGFEDGLGTAGHYVRGTFVVVDGAGHNVHLEHPDAVAPLVRDWLLRAEHHAL</sequence>
<dbReference type="RefSeq" id="WP_112613571.1">
    <property type="nucleotide sequence ID" value="NZ_JBHLHV010000001.1"/>
</dbReference>
<dbReference type="SUPFAM" id="SSF53474">
    <property type="entry name" value="alpha/beta-Hydrolases"/>
    <property type="match status" value="1"/>
</dbReference>
<dbReference type="Proteomes" id="UP001589643">
    <property type="component" value="Unassembled WGS sequence"/>
</dbReference>
<protein>
    <submittedName>
        <fullName evidence="2">Alpha/beta fold hydrolase</fullName>
    </submittedName>
</protein>
<dbReference type="GO" id="GO:0016787">
    <property type="term" value="F:hydrolase activity"/>
    <property type="evidence" value="ECO:0007669"/>
    <property type="project" value="UniProtKB-KW"/>
</dbReference>